<organism evidence="1 2">
    <name type="scientific">Rhodoblastus sphagnicola</name>
    <dbReference type="NCBI Taxonomy" id="333368"/>
    <lineage>
        <taxon>Bacteria</taxon>
        <taxon>Pseudomonadati</taxon>
        <taxon>Pseudomonadota</taxon>
        <taxon>Alphaproteobacteria</taxon>
        <taxon>Hyphomicrobiales</taxon>
        <taxon>Rhodoblastaceae</taxon>
        <taxon>Rhodoblastus</taxon>
    </lineage>
</organism>
<accession>A0A2S6NA36</accession>
<sequence>MRLRLVSSDSAPRFNRRIVAAAPCHDGAPIEDEGGALACLEARLKPYCDRWISVWRDLGVVQFKLNLDARDQMRVKPLPVLAEFKKFNTMRTAIRRRAAFPAFFPLSERRFVGRNCLKTGLSRPDPIELDLVSRRLGN</sequence>
<dbReference type="EMBL" id="NHSJ01000057">
    <property type="protein sequence ID" value="PPQ31447.1"/>
    <property type="molecule type" value="Genomic_DNA"/>
</dbReference>
<reference evidence="1 2" key="1">
    <citation type="journal article" date="2018" name="Arch. Microbiol.">
        <title>New insights into the metabolic potential of the phototrophic purple bacterium Rhodopila globiformis DSM 161(T) from its draft genome sequence and evidence for a vanadium-dependent nitrogenase.</title>
        <authorList>
            <person name="Imhoff J.F."/>
            <person name="Rahn T."/>
            <person name="Kunzel S."/>
            <person name="Neulinger S.C."/>
        </authorList>
    </citation>
    <scope>NUCLEOTIDE SEQUENCE [LARGE SCALE GENOMIC DNA]</scope>
    <source>
        <strain evidence="1 2">DSM 16996</strain>
    </source>
</reference>
<protein>
    <submittedName>
        <fullName evidence="1">Uncharacterized protein</fullName>
    </submittedName>
</protein>
<comment type="caution">
    <text evidence="1">The sequence shown here is derived from an EMBL/GenBank/DDBJ whole genome shotgun (WGS) entry which is preliminary data.</text>
</comment>
<evidence type="ECO:0000313" key="2">
    <source>
        <dbReference type="Proteomes" id="UP000239089"/>
    </source>
</evidence>
<gene>
    <name evidence="1" type="ORF">CCR94_09095</name>
</gene>
<dbReference type="Proteomes" id="UP000239089">
    <property type="component" value="Unassembled WGS sequence"/>
</dbReference>
<name>A0A2S6NA36_9HYPH</name>
<evidence type="ECO:0000313" key="1">
    <source>
        <dbReference type="EMBL" id="PPQ31447.1"/>
    </source>
</evidence>
<dbReference type="AlphaFoldDB" id="A0A2S6NA36"/>
<keyword evidence="2" id="KW-1185">Reference proteome</keyword>
<proteinExistence type="predicted"/>